<dbReference type="EMBL" id="LAZR01018748">
    <property type="protein sequence ID" value="KKL95154.1"/>
    <property type="molecule type" value="Genomic_DNA"/>
</dbReference>
<organism evidence="1">
    <name type="scientific">marine sediment metagenome</name>
    <dbReference type="NCBI Taxonomy" id="412755"/>
    <lineage>
        <taxon>unclassified sequences</taxon>
        <taxon>metagenomes</taxon>
        <taxon>ecological metagenomes</taxon>
    </lineage>
</organism>
<reference evidence="1" key="1">
    <citation type="journal article" date="2015" name="Nature">
        <title>Complex archaea that bridge the gap between prokaryotes and eukaryotes.</title>
        <authorList>
            <person name="Spang A."/>
            <person name="Saw J.H."/>
            <person name="Jorgensen S.L."/>
            <person name="Zaremba-Niedzwiedzka K."/>
            <person name="Martijn J."/>
            <person name="Lind A.E."/>
            <person name="van Eijk R."/>
            <person name="Schleper C."/>
            <person name="Guy L."/>
            <person name="Ettema T.J."/>
        </authorList>
    </citation>
    <scope>NUCLEOTIDE SEQUENCE</scope>
</reference>
<sequence>MELKWKAIYLDGKSLNQYNEDKSVNKYTDIDRTILKFFELYKENKLILRVHLDDNKRLIFRRRVSLKMGVGITEVVYLVGWQKTVERKNVQSICYIFEDGHIEMAGAWNEKSDFAYAPNLIEEEKDGSESK</sequence>
<proteinExistence type="predicted"/>
<gene>
    <name evidence="1" type="ORF">LCGC14_1857460</name>
</gene>
<accession>A0A0F9G8F4</accession>
<protein>
    <submittedName>
        <fullName evidence="1">Uncharacterized protein</fullName>
    </submittedName>
</protein>
<dbReference type="AlphaFoldDB" id="A0A0F9G8F4"/>
<evidence type="ECO:0000313" key="1">
    <source>
        <dbReference type="EMBL" id="KKL95154.1"/>
    </source>
</evidence>
<name>A0A0F9G8F4_9ZZZZ</name>
<comment type="caution">
    <text evidence="1">The sequence shown here is derived from an EMBL/GenBank/DDBJ whole genome shotgun (WGS) entry which is preliminary data.</text>
</comment>